<evidence type="ECO:0000313" key="1">
    <source>
        <dbReference type="EMBL" id="MBB5345101.1"/>
    </source>
</evidence>
<name>A0A7W8J9U2_9BACT</name>
<gene>
    <name evidence="1" type="ORF">HDF10_003092</name>
</gene>
<dbReference type="Proteomes" id="UP000569092">
    <property type="component" value="Unassembled WGS sequence"/>
</dbReference>
<comment type="caution">
    <text evidence="1">The sequence shown here is derived from an EMBL/GenBank/DDBJ whole genome shotgun (WGS) entry which is preliminary data.</text>
</comment>
<organism evidence="1 2">
    <name type="scientific">Tunturiibacter lichenicola</name>
    <dbReference type="NCBI Taxonomy" id="2051959"/>
    <lineage>
        <taxon>Bacteria</taxon>
        <taxon>Pseudomonadati</taxon>
        <taxon>Acidobacteriota</taxon>
        <taxon>Terriglobia</taxon>
        <taxon>Terriglobales</taxon>
        <taxon>Acidobacteriaceae</taxon>
        <taxon>Tunturiibacter</taxon>
    </lineage>
</organism>
<accession>A0A7W8J9U2</accession>
<sequence length="71" mass="8064">MNKPNPVSTVALIEVVNSVEGLVNLAYLIEQNRHNPDDVLRYIRMVDVTLKRMTSLIIQTQILETLETATQ</sequence>
<proteinExistence type="predicted"/>
<dbReference type="EMBL" id="JACHDZ010000005">
    <property type="protein sequence ID" value="MBB5345101.1"/>
    <property type="molecule type" value="Genomic_DNA"/>
</dbReference>
<protein>
    <submittedName>
        <fullName evidence="1">Uncharacterized protein</fullName>
    </submittedName>
</protein>
<evidence type="ECO:0000313" key="2">
    <source>
        <dbReference type="Proteomes" id="UP000569092"/>
    </source>
</evidence>
<dbReference type="AlphaFoldDB" id="A0A7W8J9U2"/>
<reference evidence="1 2" key="1">
    <citation type="submission" date="2020-08" db="EMBL/GenBank/DDBJ databases">
        <title>Genomic Encyclopedia of Type Strains, Phase IV (KMG-V): Genome sequencing to study the core and pangenomes of soil and plant-associated prokaryotes.</title>
        <authorList>
            <person name="Whitman W."/>
        </authorList>
    </citation>
    <scope>NUCLEOTIDE SEQUENCE [LARGE SCALE GENOMIC DNA]</scope>
    <source>
        <strain evidence="1 2">M8US30</strain>
    </source>
</reference>